<evidence type="ECO:0000259" key="2">
    <source>
        <dbReference type="Pfam" id="PF25898"/>
    </source>
</evidence>
<keyword evidence="1" id="KW-0732">Signal</keyword>
<gene>
    <name evidence="3" type="primary">AVEN_165235_1</name>
    <name evidence="3" type="ORF">NPIL_53191</name>
</gene>
<feature type="signal peptide" evidence="1">
    <location>
        <begin position="1"/>
        <end position="26"/>
    </location>
</feature>
<dbReference type="EMBL" id="BMAW01055683">
    <property type="protein sequence ID" value="GFT02273.1"/>
    <property type="molecule type" value="Genomic_DNA"/>
</dbReference>
<evidence type="ECO:0000256" key="1">
    <source>
        <dbReference type="SAM" id="SignalP"/>
    </source>
</evidence>
<feature type="domain" description="LolA-like" evidence="2">
    <location>
        <begin position="227"/>
        <end position="368"/>
    </location>
</feature>
<dbReference type="PANTHER" id="PTHR36902:SF1">
    <property type="entry name" value="ENRICHED IN SURFACE-LABELED PROTEOME PROTEIN 9"/>
    <property type="match status" value="1"/>
</dbReference>
<dbReference type="Proteomes" id="UP000887013">
    <property type="component" value="Unassembled WGS sequence"/>
</dbReference>
<feature type="chain" id="PRO_5036448424" description="LolA-like domain-containing protein" evidence="1">
    <location>
        <begin position="27"/>
        <end position="379"/>
    </location>
</feature>
<reference evidence="3" key="1">
    <citation type="submission" date="2020-08" db="EMBL/GenBank/DDBJ databases">
        <title>Multicomponent nature underlies the extraordinary mechanical properties of spider dragline silk.</title>
        <authorList>
            <person name="Kono N."/>
            <person name="Nakamura H."/>
            <person name="Mori M."/>
            <person name="Yoshida Y."/>
            <person name="Ohtoshi R."/>
            <person name="Malay A.D."/>
            <person name="Moran D.A.P."/>
            <person name="Tomita M."/>
            <person name="Numata K."/>
            <person name="Arakawa K."/>
        </authorList>
    </citation>
    <scope>NUCLEOTIDE SEQUENCE</scope>
</reference>
<protein>
    <recommendedName>
        <fullName evidence="2">LolA-like domain-containing protein</fullName>
    </recommendedName>
</protein>
<dbReference type="Pfam" id="PF25898">
    <property type="entry name" value="LolA_2nd_metazoa"/>
    <property type="match status" value="1"/>
</dbReference>
<accession>A0A8X6N9F3</accession>
<keyword evidence="4" id="KW-1185">Reference proteome</keyword>
<comment type="caution">
    <text evidence="3">The sequence shown here is derived from an EMBL/GenBank/DDBJ whole genome shotgun (WGS) entry which is preliminary data.</text>
</comment>
<evidence type="ECO:0000313" key="4">
    <source>
        <dbReference type="Proteomes" id="UP000887013"/>
    </source>
</evidence>
<dbReference type="PANTHER" id="PTHR36902">
    <property type="entry name" value="ENRICHED IN SURFACE-LABELED PROTEOME PROTEIN 9"/>
    <property type="match status" value="1"/>
</dbReference>
<sequence>MRDLIDFRKCAILISVIVIVIQDCSCIPQFTCPTQEGDPLPDLPAAYSTNMRINYIKQQKTVDARQVVNIDGSKMSLELWADKRHVKYIQHGYQLLTIKYNSDSNPTCTVQKLSNLDYILEEEDAGPSQILETLSVAYHEYKPRFVIADVNTENGVLVKKWEVCLRALKVNVSLSFTELNWKQGHTSVLHKGKYPVSAEAQIKDDFMVVLFNNFDPVMPPDTEFQPPENVYCEGFRTDKRPPNITNYFSYNSELIAFESSQGIAPVATHRTVYYDFPAGISRTDFYDALAEDQDLFSTVTAQSVSIIHDFNSEVQYQIDPMSGKCVVDSFKTTIGPVNIKETGKSKMPDGLEFFSLNAGKISYNGQVRILCTNPTCIFK</sequence>
<proteinExistence type="predicted"/>
<dbReference type="AlphaFoldDB" id="A0A8X6N9F3"/>
<name>A0A8X6N9F3_NEPPI</name>
<organism evidence="3 4">
    <name type="scientific">Nephila pilipes</name>
    <name type="common">Giant wood spider</name>
    <name type="synonym">Nephila maculata</name>
    <dbReference type="NCBI Taxonomy" id="299642"/>
    <lineage>
        <taxon>Eukaryota</taxon>
        <taxon>Metazoa</taxon>
        <taxon>Ecdysozoa</taxon>
        <taxon>Arthropoda</taxon>
        <taxon>Chelicerata</taxon>
        <taxon>Arachnida</taxon>
        <taxon>Araneae</taxon>
        <taxon>Araneomorphae</taxon>
        <taxon>Entelegynae</taxon>
        <taxon>Araneoidea</taxon>
        <taxon>Nephilidae</taxon>
        <taxon>Nephila</taxon>
    </lineage>
</organism>
<dbReference type="OrthoDB" id="5983572at2759"/>
<evidence type="ECO:0000313" key="3">
    <source>
        <dbReference type="EMBL" id="GFT02273.1"/>
    </source>
</evidence>
<dbReference type="InterPro" id="IPR058831">
    <property type="entry name" value="LolA-like_dom_2nd"/>
</dbReference>